<keyword evidence="6" id="KW-0238">DNA-binding</keyword>
<dbReference type="Gene3D" id="3.30.160.60">
    <property type="entry name" value="Classic Zinc Finger"/>
    <property type="match status" value="4"/>
</dbReference>
<feature type="compositionally biased region" description="Polar residues" evidence="10">
    <location>
        <begin position="36"/>
        <end position="46"/>
    </location>
</feature>
<dbReference type="GO" id="GO:0005634">
    <property type="term" value="C:nucleus"/>
    <property type="evidence" value="ECO:0007669"/>
    <property type="project" value="UniProtKB-SubCell"/>
</dbReference>
<evidence type="ECO:0000313" key="12">
    <source>
        <dbReference type="EMBL" id="KAK3603830.1"/>
    </source>
</evidence>
<dbReference type="EMBL" id="JAEAOA010002358">
    <property type="protein sequence ID" value="KAK3603830.1"/>
    <property type="molecule type" value="Genomic_DNA"/>
</dbReference>
<evidence type="ECO:0000256" key="4">
    <source>
        <dbReference type="ARBA" id="ARBA00022771"/>
    </source>
</evidence>
<proteinExistence type="inferred from homology"/>
<keyword evidence="13" id="KW-1185">Reference proteome</keyword>
<comment type="subcellular location">
    <subcellularLocation>
        <location evidence="1">Nucleus</location>
    </subcellularLocation>
</comment>
<feature type="domain" description="C2H2-type" evidence="11">
    <location>
        <begin position="287"/>
        <end position="314"/>
    </location>
</feature>
<evidence type="ECO:0000256" key="2">
    <source>
        <dbReference type="ARBA" id="ARBA00022723"/>
    </source>
</evidence>
<dbReference type="FunFam" id="3.30.160.60:FF:000043">
    <property type="entry name" value="Scratch family zinc finger 2"/>
    <property type="match status" value="1"/>
</dbReference>
<dbReference type="SMART" id="SM00355">
    <property type="entry name" value="ZnF_C2H2"/>
    <property type="match status" value="5"/>
</dbReference>
<dbReference type="GO" id="GO:0000978">
    <property type="term" value="F:RNA polymerase II cis-regulatory region sequence-specific DNA binding"/>
    <property type="evidence" value="ECO:0007669"/>
    <property type="project" value="TreeGrafter"/>
</dbReference>
<evidence type="ECO:0000256" key="10">
    <source>
        <dbReference type="SAM" id="MobiDB-lite"/>
    </source>
</evidence>
<dbReference type="FunFam" id="3.30.160.60:FF:000693">
    <property type="entry name" value="Snail family zinc finger 1a"/>
    <property type="match status" value="1"/>
</dbReference>
<dbReference type="PANTHER" id="PTHR24388">
    <property type="entry name" value="ZINC FINGER PROTEIN"/>
    <property type="match status" value="1"/>
</dbReference>
<feature type="domain" description="C2H2-type" evidence="11">
    <location>
        <begin position="315"/>
        <end position="342"/>
    </location>
</feature>
<comment type="caution">
    <text evidence="12">The sequence shown here is derived from an EMBL/GenBank/DDBJ whole genome shotgun (WGS) entry which is preliminary data.</text>
</comment>
<evidence type="ECO:0000256" key="7">
    <source>
        <dbReference type="ARBA" id="ARBA00023242"/>
    </source>
</evidence>
<feature type="region of interest" description="Disordered" evidence="10">
    <location>
        <begin position="1"/>
        <end position="49"/>
    </location>
</feature>
<organism evidence="12 13">
    <name type="scientific">Potamilus streckersoni</name>
    <dbReference type="NCBI Taxonomy" id="2493646"/>
    <lineage>
        <taxon>Eukaryota</taxon>
        <taxon>Metazoa</taxon>
        <taxon>Spiralia</taxon>
        <taxon>Lophotrochozoa</taxon>
        <taxon>Mollusca</taxon>
        <taxon>Bivalvia</taxon>
        <taxon>Autobranchia</taxon>
        <taxon>Heteroconchia</taxon>
        <taxon>Palaeoheterodonta</taxon>
        <taxon>Unionida</taxon>
        <taxon>Unionoidea</taxon>
        <taxon>Unionidae</taxon>
        <taxon>Ambleminae</taxon>
        <taxon>Lampsilini</taxon>
        <taxon>Potamilus</taxon>
    </lineage>
</organism>
<evidence type="ECO:0000256" key="9">
    <source>
        <dbReference type="PROSITE-ProRule" id="PRU00042"/>
    </source>
</evidence>
<feature type="domain" description="C2H2-type" evidence="11">
    <location>
        <begin position="261"/>
        <end position="284"/>
    </location>
</feature>
<reference evidence="12" key="3">
    <citation type="submission" date="2023-05" db="EMBL/GenBank/DDBJ databases">
        <authorList>
            <person name="Smith C.H."/>
        </authorList>
    </citation>
    <scope>NUCLEOTIDE SEQUENCE</scope>
    <source>
        <strain evidence="12">CHS0354</strain>
        <tissue evidence="12">Mantle</tissue>
    </source>
</reference>
<evidence type="ECO:0000256" key="6">
    <source>
        <dbReference type="ARBA" id="ARBA00023125"/>
    </source>
</evidence>
<evidence type="ECO:0000256" key="8">
    <source>
        <dbReference type="ARBA" id="ARBA00037948"/>
    </source>
</evidence>
<comment type="similarity">
    <text evidence="8">Belongs to the snail C2H2-type zinc-finger protein family.</text>
</comment>
<dbReference type="FunFam" id="3.30.160.60:FF:001114">
    <property type="entry name" value="Zinc finger protein SNAI2"/>
    <property type="match status" value="1"/>
</dbReference>
<keyword evidence="2" id="KW-0479">Metal-binding</keyword>
<gene>
    <name evidence="12" type="ORF">CHS0354_042836</name>
</gene>
<dbReference type="Proteomes" id="UP001195483">
    <property type="component" value="Unassembled WGS sequence"/>
</dbReference>
<keyword evidence="4 9" id="KW-0863">Zinc-finger</keyword>
<dbReference type="PANTHER" id="PTHR24388:SF54">
    <property type="entry name" value="PROTEIN ESCARGOT"/>
    <property type="match status" value="1"/>
</dbReference>
<sequence>MKAVEKLSYKGTRAMFNSMPTPPSSPRGDGNRDAGTKSNSRQSQTKDVLYRRAKDPIGQLVDSLCKTPKHVLYEDSSAFSPIITSSCKMHLTPCTDEHTTQFSNHIMFYSPIMAQYFRKEAFSPIAIHQQHSLVQIPRPCPSTHAPTVCPNVLREAHLSYNMSAYFEQMKAQRTGGYLQAFGFQNSNFDSPAISNMTDTSTLPPWMNWFKSDNTSGMMAKEPRPNQPPRYQCDSCRKSYSTFGGLSKHKQFHCTSNIKKEFNCKYCDKSYSSLGALKMHIRTHTLPCKCKICGKAFSRPWLLQGHIRTHTGEKPFRCTHCARAFADRSNLRAHLQTHSEVKKYGCKHCTKTFSRMSLLLKHMDGSCVGLRR</sequence>
<dbReference type="PROSITE" id="PS00028">
    <property type="entry name" value="ZINC_FINGER_C2H2_1"/>
    <property type="match status" value="4"/>
</dbReference>
<reference evidence="12" key="1">
    <citation type="journal article" date="2021" name="Genome Biol. Evol.">
        <title>A High-Quality Reference Genome for a Parasitic Bivalve with Doubly Uniparental Inheritance (Bivalvia: Unionida).</title>
        <authorList>
            <person name="Smith C.H."/>
        </authorList>
    </citation>
    <scope>NUCLEOTIDE SEQUENCE</scope>
    <source>
        <strain evidence="12">CHS0354</strain>
    </source>
</reference>
<protein>
    <recommendedName>
        <fullName evidence="11">C2H2-type domain-containing protein</fullName>
    </recommendedName>
</protein>
<evidence type="ECO:0000256" key="1">
    <source>
        <dbReference type="ARBA" id="ARBA00004123"/>
    </source>
</evidence>
<feature type="domain" description="C2H2-type" evidence="11">
    <location>
        <begin position="343"/>
        <end position="371"/>
    </location>
</feature>
<reference evidence="12" key="2">
    <citation type="journal article" date="2021" name="Genome Biol. Evol.">
        <title>Developing a high-quality reference genome for a parasitic bivalve with doubly uniparental inheritance (Bivalvia: Unionida).</title>
        <authorList>
            <person name="Smith C.H."/>
        </authorList>
    </citation>
    <scope>NUCLEOTIDE SEQUENCE</scope>
    <source>
        <strain evidence="12">CHS0354</strain>
        <tissue evidence="12">Mantle</tissue>
    </source>
</reference>
<evidence type="ECO:0000256" key="3">
    <source>
        <dbReference type="ARBA" id="ARBA00022737"/>
    </source>
</evidence>
<dbReference type="GO" id="GO:0008270">
    <property type="term" value="F:zinc ion binding"/>
    <property type="evidence" value="ECO:0007669"/>
    <property type="project" value="UniProtKB-KW"/>
</dbReference>
<dbReference type="AlphaFoldDB" id="A0AAE0T4S9"/>
<evidence type="ECO:0000313" key="13">
    <source>
        <dbReference type="Proteomes" id="UP001195483"/>
    </source>
</evidence>
<dbReference type="InterPro" id="IPR013087">
    <property type="entry name" value="Znf_C2H2_type"/>
</dbReference>
<dbReference type="InterPro" id="IPR036236">
    <property type="entry name" value="Znf_C2H2_sf"/>
</dbReference>
<name>A0AAE0T4S9_9BIVA</name>
<dbReference type="PROSITE" id="PS50157">
    <property type="entry name" value="ZINC_FINGER_C2H2_2"/>
    <property type="match status" value="5"/>
</dbReference>
<dbReference type="InterPro" id="IPR050527">
    <property type="entry name" value="Snail/Krueppel_Znf"/>
</dbReference>
<dbReference type="FunFam" id="3.30.160.60:FF:000207">
    <property type="entry name" value="zinc finger protein SNAI2"/>
    <property type="match status" value="1"/>
</dbReference>
<accession>A0AAE0T4S9</accession>
<keyword evidence="7" id="KW-0539">Nucleus</keyword>
<evidence type="ECO:0000259" key="11">
    <source>
        <dbReference type="PROSITE" id="PS50157"/>
    </source>
</evidence>
<evidence type="ECO:0000256" key="5">
    <source>
        <dbReference type="ARBA" id="ARBA00022833"/>
    </source>
</evidence>
<keyword evidence="5" id="KW-0862">Zinc</keyword>
<dbReference type="SUPFAM" id="SSF57667">
    <property type="entry name" value="beta-beta-alpha zinc fingers"/>
    <property type="match status" value="3"/>
</dbReference>
<dbReference type="Pfam" id="PF00096">
    <property type="entry name" value="zf-C2H2"/>
    <property type="match status" value="4"/>
</dbReference>
<feature type="domain" description="C2H2-type" evidence="11">
    <location>
        <begin position="230"/>
        <end position="257"/>
    </location>
</feature>
<dbReference type="GO" id="GO:0000981">
    <property type="term" value="F:DNA-binding transcription factor activity, RNA polymerase II-specific"/>
    <property type="evidence" value="ECO:0007669"/>
    <property type="project" value="TreeGrafter"/>
</dbReference>
<keyword evidence="3" id="KW-0677">Repeat</keyword>